<dbReference type="eggNOG" id="ENOG502ZPSQ">
    <property type="taxonomic scope" value="Bacteria"/>
</dbReference>
<dbReference type="OrthoDB" id="7871407at2"/>
<dbReference type="HOGENOM" id="CLU_202302_0_0_6"/>
<dbReference type="KEGG" id="aeh:Mlg_2100"/>
<protein>
    <recommendedName>
        <fullName evidence="3">SPOR domain-containing protein</fullName>
    </recommendedName>
</protein>
<name>Q0A6U5_ALKEH</name>
<evidence type="ECO:0008006" key="3">
    <source>
        <dbReference type="Google" id="ProtNLM"/>
    </source>
</evidence>
<keyword evidence="2" id="KW-1185">Reference proteome</keyword>
<sequence>MAQTVTAAYESEEAARNAVDELISDGYDQEKVFLDKENIQVKVMVPDSGQREAEEILKRHSPKDVWARPVQ</sequence>
<proteinExistence type="predicted"/>
<reference evidence="2" key="1">
    <citation type="submission" date="2006-08" db="EMBL/GenBank/DDBJ databases">
        <title>Complete sequence of Alkalilimnicola ehrilichei MLHE-1.</title>
        <authorList>
            <person name="Copeland A."/>
            <person name="Lucas S."/>
            <person name="Lapidus A."/>
            <person name="Barry K."/>
            <person name="Detter J.C."/>
            <person name="Glavina del Rio T."/>
            <person name="Hammon N."/>
            <person name="Israni S."/>
            <person name="Dalin E."/>
            <person name="Tice H."/>
            <person name="Pitluck S."/>
            <person name="Sims D."/>
            <person name="Brettin T."/>
            <person name="Bruce D."/>
            <person name="Han C."/>
            <person name="Tapia R."/>
            <person name="Gilna P."/>
            <person name="Schmutz J."/>
            <person name="Larimer F."/>
            <person name="Land M."/>
            <person name="Hauser L."/>
            <person name="Kyrpides N."/>
            <person name="Mikhailova N."/>
            <person name="Oremland R.S."/>
            <person name="Hoeft S.E."/>
            <person name="Switzer-Blum J."/>
            <person name="Kulp T."/>
            <person name="King G."/>
            <person name="Tabita R."/>
            <person name="Witte B."/>
            <person name="Santini J.M."/>
            <person name="Basu P."/>
            <person name="Hollibaugh J.T."/>
            <person name="Xie G."/>
            <person name="Stolz J.F."/>
            <person name="Richardson P."/>
        </authorList>
    </citation>
    <scope>NUCLEOTIDE SEQUENCE [LARGE SCALE GENOMIC DNA]</scope>
    <source>
        <strain evidence="2">ATCC BAA-1101 / DSM 17681 / MLHE-1</strain>
    </source>
</reference>
<gene>
    <name evidence="1" type="ordered locus">Mlg_2100</name>
</gene>
<evidence type="ECO:0000313" key="2">
    <source>
        <dbReference type="Proteomes" id="UP000001962"/>
    </source>
</evidence>
<dbReference type="AlphaFoldDB" id="Q0A6U5"/>
<organism evidence="1 2">
    <name type="scientific">Alkalilimnicola ehrlichii (strain ATCC BAA-1101 / DSM 17681 / MLHE-1)</name>
    <dbReference type="NCBI Taxonomy" id="187272"/>
    <lineage>
        <taxon>Bacteria</taxon>
        <taxon>Pseudomonadati</taxon>
        <taxon>Pseudomonadota</taxon>
        <taxon>Gammaproteobacteria</taxon>
        <taxon>Chromatiales</taxon>
        <taxon>Ectothiorhodospiraceae</taxon>
        <taxon>Alkalilimnicola</taxon>
    </lineage>
</organism>
<dbReference type="RefSeq" id="WP_011629836.1">
    <property type="nucleotide sequence ID" value="NC_008340.1"/>
</dbReference>
<evidence type="ECO:0000313" key="1">
    <source>
        <dbReference type="EMBL" id="ABI57442.1"/>
    </source>
</evidence>
<dbReference type="Proteomes" id="UP000001962">
    <property type="component" value="Chromosome"/>
</dbReference>
<accession>Q0A6U5</accession>
<dbReference type="EMBL" id="CP000453">
    <property type="protein sequence ID" value="ABI57442.1"/>
    <property type="molecule type" value="Genomic_DNA"/>
</dbReference>